<dbReference type="InterPro" id="IPR003124">
    <property type="entry name" value="WH2_dom"/>
</dbReference>
<dbReference type="Proteomes" id="UP000050761">
    <property type="component" value="Unassembled WGS sequence"/>
</dbReference>
<feature type="compositionally biased region" description="Low complexity" evidence="1">
    <location>
        <begin position="432"/>
        <end position="461"/>
    </location>
</feature>
<proteinExistence type="predicted"/>
<evidence type="ECO:0000313" key="4">
    <source>
        <dbReference type="Proteomes" id="UP000050761"/>
    </source>
</evidence>
<feature type="compositionally biased region" description="Polar residues" evidence="1">
    <location>
        <begin position="411"/>
        <end position="431"/>
    </location>
</feature>
<dbReference type="Pfam" id="PF02205">
    <property type="entry name" value="WH2"/>
    <property type="match status" value="2"/>
</dbReference>
<dbReference type="GO" id="GO:0003779">
    <property type="term" value="F:actin binding"/>
    <property type="evidence" value="ECO:0007669"/>
    <property type="project" value="InterPro"/>
</dbReference>
<gene>
    <name evidence="3" type="ORF">HPBE_LOCUS18212</name>
</gene>
<feature type="compositionally biased region" description="Basic and acidic residues" evidence="1">
    <location>
        <begin position="168"/>
        <end position="178"/>
    </location>
</feature>
<dbReference type="WBParaSite" id="HPBE_0001821301-mRNA-1">
    <property type="protein sequence ID" value="HPBE_0001821301-mRNA-1"/>
    <property type="gene ID" value="HPBE_0001821301"/>
</dbReference>
<name>A0A183G8K7_HELPZ</name>
<sequence length="520" mass="55397">MSVEIKQGFKLRPTKTVDKSKPVILAEGEDADCIAPTKRPPAAAPLPTLEVDTSSPGGGPPPPPPPPPGSGFAPPPPPPPPGLGAPPPPPNPPRNERKSKSPSPFPNLGGKTPADIDLGELLHSIQGGVRLRKTVTVDKSGLIVDETMKQKSVQLVEPAPSTAYIPPPKKDPPRRDFQGSRSPIRDPSYLHGDLSEDERFLTPTGRGSEYGTPEPDSPRSTRKSPAREEKKPDVAFTEKSLKVTKEDLEQEIPTGTAAARIAAFLQSTGGDVNTDTIKRNFRPSPVRICINKEVNNNAGGINKPKAPSKWAPVETGGLRQPTRVNVPLDRNERAHSEVRTSRSCSNLAEPTIERARTQSPVPREPVEPPPPVKTGRKAQTQETRAKTSRTDPPPLPKTQPPSINEIPPSPKTSITMPYSFNKVSESPFRNKSPSGRASPSPSQSSASIPSPSSTSPGSTSPEITRKRNPAFDKAKEKFAAVAQDTAPSLAPARPTVAKGRSASPLGNFASAKNAEVKKAV</sequence>
<feature type="compositionally biased region" description="Pro residues" evidence="1">
    <location>
        <begin position="58"/>
        <end position="93"/>
    </location>
</feature>
<organism evidence="4 5">
    <name type="scientific">Heligmosomoides polygyrus</name>
    <name type="common">Parasitic roundworm</name>
    <dbReference type="NCBI Taxonomy" id="6339"/>
    <lineage>
        <taxon>Eukaryota</taxon>
        <taxon>Metazoa</taxon>
        <taxon>Ecdysozoa</taxon>
        <taxon>Nematoda</taxon>
        <taxon>Chromadorea</taxon>
        <taxon>Rhabditida</taxon>
        <taxon>Rhabditina</taxon>
        <taxon>Rhabditomorpha</taxon>
        <taxon>Strongyloidea</taxon>
        <taxon>Heligmosomidae</taxon>
        <taxon>Heligmosomoides</taxon>
    </lineage>
</organism>
<keyword evidence="4" id="KW-1185">Reference proteome</keyword>
<reference evidence="5" key="2">
    <citation type="submission" date="2019-09" db="UniProtKB">
        <authorList>
            <consortium name="WormBaseParasite"/>
        </authorList>
    </citation>
    <scope>IDENTIFICATION</scope>
</reference>
<dbReference type="AlphaFoldDB" id="A0A183G8K7"/>
<evidence type="ECO:0000313" key="5">
    <source>
        <dbReference type="WBParaSite" id="HPBE_0001821301-mRNA-1"/>
    </source>
</evidence>
<evidence type="ECO:0000259" key="2">
    <source>
        <dbReference type="PROSITE" id="PS51082"/>
    </source>
</evidence>
<protein>
    <submittedName>
        <fullName evidence="5">WH2 domain-containing protein</fullName>
    </submittedName>
</protein>
<feature type="compositionally biased region" description="Basic and acidic residues" evidence="1">
    <location>
        <begin position="329"/>
        <end position="340"/>
    </location>
</feature>
<feature type="region of interest" description="Disordered" evidence="1">
    <location>
        <begin position="1"/>
        <end position="115"/>
    </location>
</feature>
<accession>A0A3P8EPA5</accession>
<feature type="region of interest" description="Disordered" evidence="1">
    <location>
        <begin position="138"/>
        <end position="238"/>
    </location>
</feature>
<dbReference type="PROSITE" id="PS51082">
    <property type="entry name" value="WH2"/>
    <property type="match status" value="1"/>
</dbReference>
<reference evidence="3 4" key="1">
    <citation type="submission" date="2018-11" db="EMBL/GenBank/DDBJ databases">
        <authorList>
            <consortium name="Pathogen Informatics"/>
        </authorList>
    </citation>
    <scope>NUCLEOTIDE SEQUENCE [LARGE SCALE GENOMIC DNA]</scope>
</reference>
<dbReference type="OrthoDB" id="5877983at2759"/>
<evidence type="ECO:0000256" key="1">
    <source>
        <dbReference type="SAM" id="MobiDB-lite"/>
    </source>
</evidence>
<feature type="domain" description="WH2" evidence="2">
    <location>
        <begin position="117"/>
        <end position="134"/>
    </location>
</feature>
<dbReference type="EMBL" id="UZAH01030541">
    <property type="protein sequence ID" value="VDP10893.1"/>
    <property type="molecule type" value="Genomic_DNA"/>
</dbReference>
<feature type="region of interest" description="Disordered" evidence="1">
    <location>
        <begin position="295"/>
        <end position="507"/>
    </location>
</feature>
<evidence type="ECO:0000313" key="3">
    <source>
        <dbReference type="EMBL" id="VDP10893.1"/>
    </source>
</evidence>
<feature type="compositionally biased region" description="Basic and acidic residues" evidence="1">
    <location>
        <begin position="463"/>
        <end position="478"/>
    </location>
</feature>
<accession>A0A183G8K7</accession>